<evidence type="ECO:0000313" key="2">
    <source>
        <dbReference type="EMBL" id="KRX01298.1"/>
    </source>
</evidence>
<organism evidence="2 3">
    <name type="scientific">Pseudocohnilembus persalinus</name>
    <name type="common">Ciliate</name>
    <dbReference type="NCBI Taxonomy" id="266149"/>
    <lineage>
        <taxon>Eukaryota</taxon>
        <taxon>Sar</taxon>
        <taxon>Alveolata</taxon>
        <taxon>Ciliophora</taxon>
        <taxon>Intramacronucleata</taxon>
        <taxon>Oligohymenophorea</taxon>
        <taxon>Scuticociliatia</taxon>
        <taxon>Philasterida</taxon>
        <taxon>Pseudocohnilembidae</taxon>
        <taxon>Pseudocohnilembus</taxon>
    </lineage>
</organism>
<reference evidence="2 3" key="1">
    <citation type="journal article" date="2015" name="Sci. Rep.">
        <title>Genome of the facultative scuticociliatosis pathogen Pseudocohnilembus persalinus provides insight into its virulence through horizontal gene transfer.</title>
        <authorList>
            <person name="Xiong J."/>
            <person name="Wang G."/>
            <person name="Cheng J."/>
            <person name="Tian M."/>
            <person name="Pan X."/>
            <person name="Warren A."/>
            <person name="Jiang C."/>
            <person name="Yuan D."/>
            <person name="Miao W."/>
        </authorList>
    </citation>
    <scope>NUCLEOTIDE SEQUENCE [LARGE SCALE GENOMIC DNA]</scope>
    <source>
        <strain evidence="2">36N120E</strain>
    </source>
</reference>
<dbReference type="Proteomes" id="UP000054937">
    <property type="component" value="Unassembled WGS sequence"/>
</dbReference>
<dbReference type="EMBL" id="LDAU01000171">
    <property type="protein sequence ID" value="KRX01298.1"/>
    <property type="molecule type" value="Genomic_DNA"/>
</dbReference>
<name>A0A0V0QGF1_PSEPJ</name>
<feature type="compositionally biased region" description="Polar residues" evidence="1">
    <location>
        <begin position="470"/>
        <end position="488"/>
    </location>
</feature>
<feature type="region of interest" description="Disordered" evidence="1">
    <location>
        <begin position="57"/>
        <end position="101"/>
    </location>
</feature>
<evidence type="ECO:0000256" key="1">
    <source>
        <dbReference type="SAM" id="MobiDB-lite"/>
    </source>
</evidence>
<keyword evidence="3" id="KW-1185">Reference proteome</keyword>
<feature type="region of interest" description="Disordered" evidence="1">
    <location>
        <begin position="514"/>
        <end position="541"/>
    </location>
</feature>
<dbReference type="AlphaFoldDB" id="A0A0V0QGF1"/>
<dbReference type="InParanoid" id="A0A0V0QGF1"/>
<evidence type="ECO:0000313" key="3">
    <source>
        <dbReference type="Proteomes" id="UP000054937"/>
    </source>
</evidence>
<protein>
    <submittedName>
        <fullName evidence="2">Uncharacterized protein</fullName>
    </submittedName>
</protein>
<feature type="region of interest" description="Disordered" evidence="1">
    <location>
        <begin position="1"/>
        <end position="21"/>
    </location>
</feature>
<feature type="region of interest" description="Disordered" evidence="1">
    <location>
        <begin position="470"/>
        <end position="491"/>
    </location>
</feature>
<gene>
    <name evidence="2" type="ORF">PPERSA_11745</name>
</gene>
<accession>A0A0V0QGF1</accession>
<feature type="compositionally biased region" description="Polar residues" evidence="1">
    <location>
        <begin position="57"/>
        <end position="67"/>
    </location>
</feature>
<comment type="caution">
    <text evidence="2">The sequence shown here is derived from an EMBL/GenBank/DDBJ whole genome shotgun (WGS) entry which is preliminary data.</text>
</comment>
<proteinExistence type="predicted"/>
<sequence>MISSSSNKSKKFRPFNQIQDNETIRVNSTNEQQNPQLQSNYQVAKSNIELKMDQKNTSQINSEQQNLETEKSVYSFRPIQKNTRKIQQKQNSENKLPKLDINEQAQKTSEKYQNNSEKIQQYKKENQQNNSHETSTYGNQIIKIIEQYFFKWAQKLKQILQLFRQEIIDRANSFEKVHFEDMISDLNKINKVTNQLNEQAEILISVYNKLETQKILDQTKKQNKIACSLYLCLELVSSIQNSILKDLEQDYQEDKISQKNSVIYQYNSSNNSTNNISNSNLLNISSGVLYLDSKLTEKFLSEIHENCIEYQNKYKEIWDQVIQIRKEINMQTDLFEDRNLIAKEIQYIQDLIHLGENINQIDNNPLKTEEPPNIVIQDEDQRQQSIEQHQKNFNKQLQVNIDLPFNKSNVIITQSDNIIAEYYIQQQAEDLSQYQAKEIPFQPDSYLFQPITININQVKDYENQINAEYSTQRSKRSQGVTPRGQTSPNNQLLKNQQQKNKGFKNHHEVQNINKNDAKNNKNKNNHANTNHNYIDEEEEDDQDESKIFASFEDFERINVEREILVSAINPVIQFDSVPVTLYEHEQWKMYSKFDIGMILGHEIRIIDPRNKDVVGVVNSNQNEWNGIVFEDFSSIVMQEMTIINYQQYSNEPIEDLNQYQFWFIIDCRQEIGNMAIKNYKIFLQGLDVNNEFVSYNVNNF</sequence>